<dbReference type="InterPro" id="IPR050245">
    <property type="entry name" value="PrsA_foldase"/>
</dbReference>
<keyword evidence="5 6" id="KW-0413">Isomerase</keyword>
<dbReference type="PROSITE" id="PS50198">
    <property type="entry name" value="PPIC_PPIASE_2"/>
    <property type="match status" value="1"/>
</dbReference>
<evidence type="ECO:0000256" key="4">
    <source>
        <dbReference type="ARBA" id="ARBA00023110"/>
    </source>
</evidence>
<keyword evidence="7" id="KW-0812">Transmembrane</keyword>
<dbReference type="PANTHER" id="PTHR47245">
    <property type="entry name" value="PEPTIDYLPROLYL ISOMERASE"/>
    <property type="match status" value="1"/>
</dbReference>
<dbReference type="Gene3D" id="3.10.50.40">
    <property type="match status" value="1"/>
</dbReference>
<evidence type="ECO:0000256" key="3">
    <source>
        <dbReference type="ARBA" id="ARBA00022729"/>
    </source>
</evidence>
<evidence type="ECO:0000256" key="1">
    <source>
        <dbReference type="ARBA" id="ARBA00000971"/>
    </source>
</evidence>
<comment type="caution">
    <text evidence="9">The sequence shown here is derived from an EMBL/GenBank/DDBJ whole genome shotgun (WGS) entry which is preliminary data.</text>
</comment>
<evidence type="ECO:0000256" key="2">
    <source>
        <dbReference type="ARBA" id="ARBA00013194"/>
    </source>
</evidence>
<dbReference type="Pfam" id="PF13145">
    <property type="entry name" value="Rotamase_2"/>
    <property type="match status" value="1"/>
</dbReference>
<comment type="catalytic activity">
    <reaction evidence="1">
        <text>[protein]-peptidylproline (omega=180) = [protein]-peptidylproline (omega=0)</text>
        <dbReference type="Rhea" id="RHEA:16237"/>
        <dbReference type="Rhea" id="RHEA-COMP:10747"/>
        <dbReference type="Rhea" id="RHEA-COMP:10748"/>
        <dbReference type="ChEBI" id="CHEBI:83833"/>
        <dbReference type="ChEBI" id="CHEBI:83834"/>
        <dbReference type="EC" id="5.2.1.8"/>
    </reaction>
</comment>
<evidence type="ECO:0000256" key="6">
    <source>
        <dbReference type="PROSITE-ProRule" id="PRU00278"/>
    </source>
</evidence>
<feature type="transmembrane region" description="Helical" evidence="7">
    <location>
        <begin position="53"/>
        <end position="74"/>
    </location>
</feature>
<evidence type="ECO:0000259" key="8">
    <source>
        <dbReference type="PROSITE" id="PS50198"/>
    </source>
</evidence>
<dbReference type="SUPFAM" id="SSF54534">
    <property type="entry name" value="FKBP-like"/>
    <property type="match status" value="1"/>
</dbReference>
<dbReference type="Gene3D" id="1.10.4030.10">
    <property type="entry name" value="Porin chaperone SurA, peptide-binding domain"/>
    <property type="match status" value="1"/>
</dbReference>
<dbReference type="InterPro" id="IPR023058">
    <property type="entry name" value="PPIase_PpiC_CS"/>
</dbReference>
<dbReference type="PANTHER" id="PTHR47245:SF1">
    <property type="entry name" value="FOLDASE PROTEIN PRSA"/>
    <property type="match status" value="1"/>
</dbReference>
<dbReference type="InterPro" id="IPR027304">
    <property type="entry name" value="Trigger_fact/SurA_dom_sf"/>
</dbReference>
<organism evidence="9 10">
    <name type="scientific">Paenibacillus whitsoniae</name>
    <dbReference type="NCBI Taxonomy" id="2496558"/>
    <lineage>
        <taxon>Bacteria</taxon>
        <taxon>Bacillati</taxon>
        <taxon>Bacillota</taxon>
        <taxon>Bacilli</taxon>
        <taxon>Bacillales</taxon>
        <taxon>Paenibacillaceae</taxon>
        <taxon>Paenibacillus</taxon>
    </lineage>
</organism>
<dbReference type="SUPFAM" id="SSF109998">
    <property type="entry name" value="Triger factor/SurA peptide-binding domain-like"/>
    <property type="match status" value="1"/>
</dbReference>
<dbReference type="InterPro" id="IPR046357">
    <property type="entry name" value="PPIase_dom_sf"/>
</dbReference>
<dbReference type="EMBL" id="RXHU01000050">
    <property type="protein sequence ID" value="RTE08430.1"/>
    <property type="molecule type" value="Genomic_DNA"/>
</dbReference>
<evidence type="ECO:0000256" key="5">
    <source>
        <dbReference type="ARBA" id="ARBA00023235"/>
    </source>
</evidence>
<dbReference type="PROSITE" id="PS01096">
    <property type="entry name" value="PPIC_PPIASE_1"/>
    <property type="match status" value="1"/>
</dbReference>
<name>A0A430JBM0_9BACL</name>
<gene>
    <name evidence="9" type="ORF">EJQ19_17175</name>
</gene>
<feature type="domain" description="PpiC" evidence="8">
    <location>
        <begin position="204"/>
        <end position="294"/>
    </location>
</feature>
<evidence type="ECO:0000313" key="10">
    <source>
        <dbReference type="Proteomes" id="UP000276128"/>
    </source>
</evidence>
<proteinExistence type="predicted"/>
<evidence type="ECO:0000313" key="9">
    <source>
        <dbReference type="EMBL" id="RTE08430.1"/>
    </source>
</evidence>
<dbReference type="InterPro" id="IPR000297">
    <property type="entry name" value="PPIase_PpiC"/>
</dbReference>
<dbReference type="Proteomes" id="UP000276128">
    <property type="component" value="Unassembled WGS sequence"/>
</dbReference>
<sequence>MLHLPPCQIKYSSNFQVPLISPSDSSVIISRNTKKLANRRETTMTTKKKDRKWIWTSSVLLAGFIAYIVVYPPVSASKAEKTIATVNGVKISSTQLYDAMVAGGGQQTLDSLINDELISQESKKAGIVVTDDDVNAELKSIQASFPSQEQFQQALTSYGMTIDDLKKNMSSQVMLKKILEPQITVTDDDIKKYYDENLETLKTPEQVQASHITVATKAEADALLAKLKSGSDFAALAKESSTDANTKDKGGELGYFSAGTQDAALEKAAFALKTGELSEPVQTASGYDIIKVTDHKAAATPTLDEKKDSIKQTLTEQKISDMSQTWLEQKKSEATIKSDLVNGV</sequence>
<dbReference type="GO" id="GO:0003755">
    <property type="term" value="F:peptidyl-prolyl cis-trans isomerase activity"/>
    <property type="evidence" value="ECO:0007669"/>
    <property type="project" value="UniProtKB-KW"/>
</dbReference>
<reference evidence="9 10" key="1">
    <citation type="submission" date="2018-12" db="EMBL/GenBank/DDBJ databases">
        <title>Bacillus ochoae sp. nov., Paenibacillus whitsoniae sp. nov., Paenibacillus spiritus sp. nov. Isolated from the Mars Exploration Rover during spacecraft assembly.</title>
        <authorList>
            <person name="Seuylemezian A."/>
            <person name="Vaishampayan P."/>
        </authorList>
    </citation>
    <scope>NUCLEOTIDE SEQUENCE [LARGE SCALE GENOMIC DNA]</scope>
    <source>
        <strain evidence="9 10">MER 54</strain>
    </source>
</reference>
<accession>A0A430JBM0</accession>
<keyword evidence="4 6" id="KW-0697">Rotamase</keyword>
<protein>
    <recommendedName>
        <fullName evidence="2">peptidylprolyl isomerase</fullName>
        <ecNumber evidence="2">5.2.1.8</ecNumber>
    </recommendedName>
</protein>
<dbReference type="EC" id="5.2.1.8" evidence="2"/>
<keyword evidence="7" id="KW-1133">Transmembrane helix</keyword>
<dbReference type="Pfam" id="PF13624">
    <property type="entry name" value="SurA_N_3"/>
    <property type="match status" value="1"/>
</dbReference>
<keyword evidence="7" id="KW-0472">Membrane</keyword>
<dbReference type="AlphaFoldDB" id="A0A430JBM0"/>
<keyword evidence="10" id="KW-1185">Reference proteome</keyword>
<keyword evidence="3" id="KW-0732">Signal</keyword>
<dbReference type="OrthoDB" id="14196at2"/>
<evidence type="ECO:0000256" key="7">
    <source>
        <dbReference type="SAM" id="Phobius"/>
    </source>
</evidence>